<feature type="domain" description="C2H2-type" evidence="7">
    <location>
        <begin position="49"/>
        <end position="76"/>
    </location>
</feature>
<dbReference type="GO" id="GO:0008270">
    <property type="term" value="F:zinc ion binding"/>
    <property type="evidence" value="ECO:0007669"/>
    <property type="project" value="UniProtKB-KW"/>
</dbReference>
<dbReference type="SMART" id="SM00868">
    <property type="entry name" value="zf-AD"/>
    <property type="match status" value="1"/>
</dbReference>
<dbReference type="Gene3D" id="3.30.160.60">
    <property type="entry name" value="Classic Zinc Finger"/>
    <property type="match status" value="3"/>
</dbReference>
<dbReference type="AlphaFoldDB" id="A0A3Q0JER6"/>
<evidence type="ECO:0000256" key="3">
    <source>
        <dbReference type="ARBA" id="ARBA00022771"/>
    </source>
</evidence>
<evidence type="ECO:0000256" key="6">
    <source>
        <dbReference type="SAM" id="MobiDB-lite"/>
    </source>
</evidence>
<keyword evidence="3 5" id="KW-0863">Zinc-finger</keyword>
<accession>A0A3Q0JER6</accession>
<evidence type="ECO:0000259" key="7">
    <source>
        <dbReference type="PROSITE" id="PS50157"/>
    </source>
</evidence>
<feature type="domain" description="C2H2-type" evidence="7">
    <location>
        <begin position="436"/>
        <end position="458"/>
    </location>
</feature>
<keyword evidence="1" id="KW-0479">Metal-binding</keyword>
<proteinExistence type="predicted"/>
<feature type="compositionally biased region" description="Polar residues" evidence="6">
    <location>
        <begin position="372"/>
        <end position="386"/>
    </location>
</feature>
<dbReference type="PANTHER" id="PTHR24408:SF64">
    <property type="entry name" value="LINKING IMMUNITY AND METABOLISM-RELATED"/>
    <property type="match status" value="1"/>
</dbReference>
<dbReference type="FunFam" id="3.30.160.60:FF:000446">
    <property type="entry name" value="Zinc finger protein"/>
    <property type="match status" value="1"/>
</dbReference>
<evidence type="ECO:0000256" key="5">
    <source>
        <dbReference type="PROSITE-ProRule" id="PRU00042"/>
    </source>
</evidence>
<feature type="domain" description="C2H2-type" evidence="7">
    <location>
        <begin position="21"/>
        <end position="48"/>
    </location>
</feature>
<protein>
    <submittedName>
        <fullName evidence="9">Zinc finger protein 510-like</fullName>
    </submittedName>
</protein>
<feature type="compositionally biased region" description="Polar residues" evidence="6">
    <location>
        <begin position="245"/>
        <end position="264"/>
    </location>
</feature>
<evidence type="ECO:0000313" key="9">
    <source>
        <dbReference type="RefSeq" id="XP_026685180.1"/>
    </source>
</evidence>
<dbReference type="GO" id="GO:0005634">
    <property type="term" value="C:nucleus"/>
    <property type="evidence" value="ECO:0007669"/>
    <property type="project" value="InterPro"/>
</dbReference>
<dbReference type="PANTHER" id="PTHR24408">
    <property type="entry name" value="ZINC FINGER PROTEIN"/>
    <property type="match status" value="1"/>
</dbReference>
<dbReference type="Pfam" id="PF00096">
    <property type="entry name" value="zf-C2H2"/>
    <property type="match status" value="3"/>
</dbReference>
<gene>
    <name evidence="9" type="primary">LOC103517190</name>
</gene>
<dbReference type="InterPro" id="IPR013087">
    <property type="entry name" value="Znf_C2H2_type"/>
</dbReference>
<evidence type="ECO:0000256" key="2">
    <source>
        <dbReference type="ARBA" id="ARBA00022737"/>
    </source>
</evidence>
<dbReference type="STRING" id="121845.A0A3Q0JER6"/>
<dbReference type="SUPFAM" id="SSF57667">
    <property type="entry name" value="beta-beta-alpha zinc fingers"/>
    <property type="match status" value="2"/>
</dbReference>
<dbReference type="KEGG" id="dci:103517190"/>
<dbReference type="GO" id="GO:0043565">
    <property type="term" value="F:sequence-specific DNA binding"/>
    <property type="evidence" value="ECO:0007669"/>
    <property type="project" value="TreeGrafter"/>
</dbReference>
<reference evidence="9" key="1">
    <citation type="submission" date="2025-08" db="UniProtKB">
        <authorList>
            <consortium name="RefSeq"/>
        </authorList>
    </citation>
    <scope>IDENTIFICATION</scope>
</reference>
<evidence type="ECO:0000256" key="4">
    <source>
        <dbReference type="ARBA" id="ARBA00022833"/>
    </source>
</evidence>
<dbReference type="PROSITE" id="PS00028">
    <property type="entry name" value="ZINC_FINGER_C2H2_1"/>
    <property type="match status" value="4"/>
</dbReference>
<feature type="compositionally biased region" description="Basic and acidic residues" evidence="6">
    <location>
        <begin position="265"/>
        <end position="276"/>
    </location>
</feature>
<organism evidence="8 9">
    <name type="scientific">Diaphorina citri</name>
    <name type="common">Asian citrus psyllid</name>
    <dbReference type="NCBI Taxonomy" id="121845"/>
    <lineage>
        <taxon>Eukaryota</taxon>
        <taxon>Metazoa</taxon>
        <taxon>Ecdysozoa</taxon>
        <taxon>Arthropoda</taxon>
        <taxon>Hexapoda</taxon>
        <taxon>Insecta</taxon>
        <taxon>Pterygota</taxon>
        <taxon>Neoptera</taxon>
        <taxon>Paraneoptera</taxon>
        <taxon>Hemiptera</taxon>
        <taxon>Sternorrhyncha</taxon>
        <taxon>Psylloidea</taxon>
        <taxon>Psyllidae</taxon>
        <taxon>Diaphorininae</taxon>
        <taxon>Diaphorina</taxon>
    </lineage>
</organism>
<feature type="region of interest" description="Disordered" evidence="6">
    <location>
        <begin position="402"/>
        <end position="434"/>
    </location>
</feature>
<dbReference type="SMART" id="SM00355">
    <property type="entry name" value="ZnF_C2H2"/>
    <property type="match status" value="5"/>
</dbReference>
<sequence>MNLKSHLLTHHNKNSALKTNFYCSVCNKYFISVSRLNAHNQIHMVVKEFQCHVCNKLFGQKYNLNVHLKKHCTQDTLCLSQYHLHSKYICSGCELSVHHFYEFWEMVQSVQKKLSFLYHKENPSNTVFTGLQTDHKHDLGLNLCHTTGITSDSEPVLIKINVVKHIQCDVCKTGLCMSQLISLHQVTHGLGTVLCECEQCGHQDDIGTFLQDKNNVHCPQCSFRKFSQVINNTVDVQTQFISSDKTDNSNAAQSYVPNSSNDFESQCKPDRNPKEAEDKIKYTNENVTDISYSANKDVSQLSYSANEDVIASYSNDDVTKMSFTHEEKYTRTNLDQINNEKYQSSLEPSHNGFATDASQMNYEDQTEERNSHAYQITQSNDRSKSNTGCSLNFKFTKDYPASSNNYEKKAKDSNYSANSSNHSLGKQSRDSKGKSHQCDVCARVFNHKGHLRRHMLVHDKSIKQFLCHECGRGFNQKSSLHTHWTSIHCTGKNTYTYARTKEKMESKVIIRIQMSLFHQSSTSL</sequence>
<dbReference type="GO" id="GO:0000981">
    <property type="term" value="F:DNA-binding transcription factor activity, RNA polymerase II-specific"/>
    <property type="evidence" value="ECO:0007669"/>
    <property type="project" value="TreeGrafter"/>
</dbReference>
<keyword evidence="8" id="KW-1185">Reference proteome</keyword>
<dbReference type="InterPro" id="IPR036236">
    <property type="entry name" value="Znf_C2H2_sf"/>
</dbReference>
<evidence type="ECO:0000313" key="8">
    <source>
        <dbReference type="Proteomes" id="UP000079169"/>
    </source>
</evidence>
<feature type="region of interest" description="Disordered" evidence="6">
    <location>
        <begin position="245"/>
        <end position="276"/>
    </location>
</feature>
<evidence type="ECO:0000256" key="1">
    <source>
        <dbReference type="ARBA" id="ARBA00022723"/>
    </source>
</evidence>
<name>A0A3Q0JER6_DIACI</name>
<keyword evidence="2" id="KW-0677">Repeat</keyword>
<feature type="compositionally biased region" description="Polar residues" evidence="6">
    <location>
        <begin position="413"/>
        <end position="426"/>
    </location>
</feature>
<dbReference type="Proteomes" id="UP000079169">
    <property type="component" value="Unplaced"/>
</dbReference>
<dbReference type="InterPro" id="IPR012934">
    <property type="entry name" value="Znf_AD"/>
</dbReference>
<dbReference type="PaxDb" id="121845-A0A3Q0JER6"/>
<keyword evidence="4" id="KW-0862">Zinc</keyword>
<dbReference type="PROSITE" id="PS50157">
    <property type="entry name" value="ZINC_FINGER_C2H2_2"/>
    <property type="match status" value="4"/>
</dbReference>
<dbReference type="GeneID" id="103517190"/>
<feature type="domain" description="C2H2-type" evidence="7">
    <location>
        <begin position="465"/>
        <end position="493"/>
    </location>
</feature>
<dbReference type="RefSeq" id="XP_026685180.1">
    <property type="nucleotide sequence ID" value="XM_026829379.1"/>
</dbReference>
<feature type="region of interest" description="Disordered" evidence="6">
    <location>
        <begin position="362"/>
        <end position="386"/>
    </location>
</feature>